<feature type="signal peptide" evidence="7">
    <location>
        <begin position="1"/>
        <end position="18"/>
    </location>
</feature>
<dbReference type="GO" id="GO:0008194">
    <property type="term" value="F:UDP-glycosyltransferase activity"/>
    <property type="evidence" value="ECO:0000318"/>
    <property type="project" value="GO_Central"/>
</dbReference>
<evidence type="ECO:0000256" key="4">
    <source>
        <dbReference type="ARBA" id="ARBA00022729"/>
    </source>
</evidence>
<keyword evidence="9" id="KW-1185">Reference proteome</keyword>
<dbReference type="EC" id="2.4.1.17" evidence="7"/>
<keyword evidence="7" id="KW-0812">Transmembrane</keyword>
<accession>A0A8R1UWT3</accession>
<keyword evidence="2 6" id="KW-0328">Glycosyltransferase</keyword>
<dbReference type="FunFam" id="3.40.50.2000:FF:000201">
    <property type="entry name" value="UDP-glucuronosyltransferase"/>
    <property type="match status" value="1"/>
</dbReference>
<evidence type="ECO:0000256" key="5">
    <source>
        <dbReference type="ARBA" id="ARBA00047475"/>
    </source>
</evidence>
<proteinExistence type="inferred from homology"/>
<organism evidence="8 9">
    <name type="scientific">Pristionchus pacificus</name>
    <name type="common">Parasitic nematode worm</name>
    <dbReference type="NCBI Taxonomy" id="54126"/>
    <lineage>
        <taxon>Eukaryota</taxon>
        <taxon>Metazoa</taxon>
        <taxon>Ecdysozoa</taxon>
        <taxon>Nematoda</taxon>
        <taxon>Chromadorea</taxon>
        <taxon>Rhabditida</taxon>
        <taxon>Rhabditina</taxon>
        <taxon>Diplogasteromorpha</taxon>
        <taxon>Diplogasteroidea</taxon>
        <taxon>Neodiplogasteridae</taxon>
        <taxon>Pristionchus</taxon>
    </lineage>
</organism>
<reference evidence="9" key="1">
    <citation type="journal article" date="2008" name="Nat. Genet.">
        <title>The Pristionchus pacificus genome provides a unique perspective on nematode lifestyle and parasitism.</title>
        <authorList>
            <person name="Dieterich C."/>
            <person name="Clifton S.W."/>
            <person name="Schuster L.N."/>
            <person name="Chinwalla A."/>
            <person name="Delehaunty K."/>
            <person name="Dinkelacker I."/>
            <person name="Fulton L."/>
            <person name="Fulton R."/>
            <person name="Godfrey J."/>
            <person name="Minx P."/>
            <person name="Mitreva M."/>
            <person name="Roeseler W."/>
            <person name="Tian H."/>
            <person name="Witte H."/>
            <person name="Yang S.P."/>
            <person name="Wilson R.K."/>
            <person name="Sommer R.J."/>
        </authorList>
    </citation>
    <scope>NUCLEOTIDE SEQUENCE [LARGE SCALE GENOMIC DNA]</scope>
    <source>
        <strain evidence="9">PS312</strain>
    </source>
</reference>
<sequence length="528" mass="59568">MRAFVPILFTSLFVHTGALKFLAYNPQFGKSHVNFFSKLADALVDAGHEVVMLSPRTDVFVGAPKTKARVIEVDQCAYTAAFMNQMASEEGTMAGVWKSTNVFKQLITAFRPLFKAYNHQCNATLSNTALMQRLRDEKFDAGFAENIDNCGYAIFYQLGIKKYATAFSMAFMDGYYLVTQTPASTAYVPSLYGGMYGDRMTFMQRLYNTLVHLTADHLLLEHDMDRFQEIAVSVGRISETSCLLHRLVFLNSDPLIDFPKLTSARVIDIGGIVVHDGYKKLDENWSTILSLRNHTIFISFGTWVKGHLMPQEYKETIRRTIKNFPDVTFIWKYEKPEDNISDGLDNVVETTWAPQTDLLHDGRLTAFITHGGQGSITEAANAGVPLICIPVTCDQLRNGRAVERNGVGIMIEKDALASEKPLEDAISAILNENRFHLSAKKMAQMIEDRPFAMKEVFVRNMEFLAKYGPLNQLQHYGSKLSLIEYYLIDVFAFIVLSVFVIIFAIMFTGVKLLSTLINFVSIRKLKTQ</sequence>
<reference evidence="8" key="2">
    <citation type="submission" date="2022-06" db="UniProtKB">
        <authorList>
            <consortium name="EnsemblMetazoa"/>
        </authorList>
    </citation>
    <scope>IDENTIFICATION</scope>
    <source>
        <strain evidence="8">PS312</strain>
    </source>
</reference>
<gene>
    <name evidence="8" type="primary">WBGene00279281</name>
</gene>
<dbReference type="GO" id="GO:0015020">
    <property type="term" value="F:glucuronosyltransferase activity"/>
    <property type="evidence" value="ECO:0007669"/>
    <property type="project" value="UniProtKB-EC"/>
</dbReference>
<evidence type="ECO:0000256" key="1">
    <source>
        <dbReference type="ARBA" id="ARBA00009995"/>
    </source>
</evidence>
<dbReference type="InterPro" id="IPR035595">
    <property type="entry name" value="UDP_glycos_trans_CS"/>
</dbReference>
<dbReference type="Pfam" id="PF00201">
    <property type="entry name" value="UDPGT"/>
    <property type="match status" value="1"/>
</dbReference>
<keyword evidence="7" id="KW-1133">Transmembrane helix</keyword>
<keyword evidence="7" id="KW-0472">Membrane</keyword>
<dbReference type="FunFam" id="3.40.50.2000:FF:000611">
    <property type="entry name" value="UDP-glucuronosyltransferase"/>
    <property type="match status" value="1"/>
</dbReference>
<comment type="similarity">
    <text evidence="1 6">Belongs to the UDP-glycosyltransferase family.</text>
</comment>
<dbReference type="Gene3D" id="3.40.50.2000">
    <property type="entry name" value="Glycogen Phosphorylase B"/>
    <property type="match status" value="2"/>
</dbReference>
<evidence type="ECO:0000313" key="9">
    <source>
        <dbReference type="Proteomes" id="UP000005239"/>
    </source>
</evidence>
<evidence type="ECO:0000256" key="2">
    <source>
        <dbReference type="ARBA" id="ARBA00022676"/>
    </source>
</evidence>
<dbReference type="InterPro" id="IPR002213">
    <property type="entry name" value="UDP_glucos_trans"/>
</dbReference>
<evidence type="ECO:0000256" key="6">
    <source>
        <dbReference type="RuleBase" id="RU003718"/>
    </source>
</evidence>
<keyword evidence="4 7" id="KW-0732">Signal</keyword>
<dbReference type="CDD" id="cd03784">
    <property type="entry name" value="GT1_Gtf-like"/>
    <property type="match status" value="1"/>
</dbReference>
<dbReference type="PANTHER" id="PTHR48043">
    <property type="entry name" value="EG:EG0003.4 PROTEIN-RELATED"/>
    <property type="match status" value="1"/>
</dbReference>
<protein>
    <recommendedName>
        <fullName evidence="7">UDP-glucuronosyltransferase</fullName>
        <ecNumber evidence="7">2.4.1.17</ecNumber>
    </recommendedName>
</protein>
<comment type="catalytic activity">
    <reaction evidence="5 7">
        <text>glucuronate acceptor + UDP-alpha-D-glucuronate = acceptor beta-D-glucuronoside + UDP + H(+)</text>
        <dbReference type="Rhea" id="RHEA:21032"/>
        <dbReference type="ChEBI" id="CHEBI:15378"/>
        <dbReference type="ChEBI" id="CHEBI:58052"/>
        <dbReference type="ChEBI" id="CHEBI:58223"/>
        <dbReference type="ChEBI" id="CHEBI:132367"/>
        <dbReference type="ChEBI" id="CHEBI:132368"/>
        <dbReference type="EC" id="2.4.1.17"/>
    </reaction>
</comment>
<dbReference type="GO" id="GO:0016020">
    <property type="term" value="C:membrane"/>
    <property type="evidence" value="ECO:0007669"/>
    <property type="project" value="UniProtKB-SubCell"/>
</dbReference>
<evidence type="ECO:0000256" key="7">
    <source>
        <dbReference type="RuleBase" id="RU362059"/>
    </source>
</evidence>
<feature type="transmembrane region" description="Helical" evidence="7">
    <location>
        <begin position="485"/>
        <end position="507"/>
    </location>
</feature>
<dbReference type="PANTHER" id="PTHR48043:SF23">
    <property type="entry name" value="UDP-GLUCURONOSYLTRANSFERASE"/>
    <property type="match status" value="1"/>
</dbReference>
<keyword evidence="3 6" id="KW-0808">Transferase</keyword>
<feature type="chain" id="PRO_5035959896" description="UDP-glucuronosyltransferase" evidence="7">
    <location>
        <begin position="19"/>
        <end position="528"/>
    </location>
</feature>
<dbReference type="AlphaFoldDB" id="A0A8R1UWT3"/>
<dbReference type="SUPFAM" id="SSF53756">
    <property type="entry name" value="UDP-Glycosyltransferase/glycogen phosphorylase"/>
    <property type="match status" value="1"/>
</dbReference>
<dbReference type="PROSITE" id="PS00375">
    <property type="entry name" value="UDPGT"/>
    <property type="match status" value="1"/>
</dbReference>
<dbReference type="EnsemblMetazoa" id="PPA40912.1">
    <property type="protein sequence ID" value="PPA40912.1"/>
    <property type="gene ID" value="WBGene00279281"/>
</dbReference>
<comment type="subcellular location">
    <subcellularLocation>
        <location evidence="7">Membrane</location>
        <topology evidence="7">Single-pass membrane protein</topology>
    </subcellularLocation>
</comment>
<evidence type="ECO:0000313" key="8">
    <source>
        <dbReference type="EnsemblMetazoa" id="PPA40912.1"/>
    </source>
</evidence>
<dbReference type="Proteomes" id="UP000005239">
    <property type="component" value="Unassembled WGS sequence"/>
</dbReference>
<name>A0A8R1UWT3_PRIPA</name>
<evidence type="ECO:0000256" key="3">
    <source>
        <dbReference type="ARBA" id="ARBA00022679"/>
    </source>
</evidence>
<dbReference type="InterPro" id="IPR050271">
    <property type="entry name" value="UDP-glycosyltransferase"/>
</dbReference>